<dbReference type="EMBL" id="CP040004">
    <property type="protein sequence ID" value="QCT42043.1"/>
    <property type="molecule type" value="Genomic_DNA"/>
</dbReference>
<sequence>MPNKKHETGGVPERLRQITVETLPVEVPYIPDVDPYTELPEVIYIDKTQADGMGRLAVDGRQPVKLLDMDKLPAKGTVILMNVWVQADEGGLRQGIVADCRRYDGTFDVVDGLKEIDFTDQEEAWDTLEMQQHQVVISAVVDNDSKGETRVWGDPAFYDAALHMAKLVNKESKKHATAEADTKKQNKKSHKKSKKSKG</sequence>
<proteinExistence type="predicted"/>
<dbReference type="AlphaFoldDB" id="A0A4P9A2N3"/>
<gene>
    <name evidence="2" type="ORF">FBF37_00960</name>
</gene>
<feature type="compositionally biased region" description="Basic residues" evidence="1">
    <location>
        <begin position="185"/>
        <end position="198"/>
    </location>
</feature>
<dbReference type="RefSeq" id="WP_138078610.1">
    <property type="nucleotide sequence ID" value="NZ_CP040004.1"/>
</dbReference>
<evidence type="ECO:0000313" key="3">
    <source>
        <dbReference type="Proteomes" id="UP000310639"/>
    </source>
</evidence>
<name>A0A4P9A2N3_9BACT</name>
<dbReference type="KEGG" id="nft:FBF37_00960"/>
<feature type="compositionally biased region" description="Basic and acidic residues" evidence="1">
    <location>
        <begin position="171"/>
        <end position="184"/>
    </location>
</feature>
<keyword evidence="3" id="KW-1185">Reference proteome</keyword>
<dbReference type="OrthoDB" id="9781163at2"/>
<feature type="region of interest" description="Disordered" evidence="1">
    <location>
        <begin position="171"/>
        <end position="198"/>
    </location>
</feature>
<evidence type="ECO:0000256" key="1">
    <source>
        <dbReference type="SAM" id="MobiDB-lite"/>
    </source>
</evidence>
<accession>A0A4P9A2N3</accession>
<organism evidence="2 3">
    <name type="scientific">Candidatus Nanosynbacter featherlites</name>
    <dbReference type="NCBI Taxonomy" id="2572088"/>
    <lineage>
        <taxon>Bacteria</taxon>
        <taxon>Candidatus Saccharimonadota</taxon>
        <taxon>Candidatus Saccharimonadia</taxon>
        <taxon>Candidatus Nanosynbacterales</taxon>
        <taxon>Candidatus Nanosynbacteraceae</taxon>
        <taxon>Candidatus Nanosynbacter</taxon>
    </lineage>
</organism>
<reference evidence="2 3" key="1">
    <citation type="submission" date="2019-04" db="EMBL/GenBank/DDBJ databases">
        <title>Saccharibacteria TM7 genomes.</title>
        <authorList>
            <person name="Bor B."/>
            <person name="He X."/>
            <person name="Chen T."/>
            <person name="Dewhirst F.E."/>
        </authorList>
    </citation>
    <scope>NUCLEOTIDE SEQUENCE [LARGE SCALE GENOMIC DNA]</scope>
    <source>
        <strain evidence="2 3">BB001</strain>
    </source>
</reference>
<protein>
    <submittedName>
        <fullName evidence="2">Uncharacterized protein</fullName>
    </submittedName>
</protein>
<dbReference type="Proteomes" id="UP000310639">
    <property type="component" value="Chromosome"/>
</dbReference>
<evidence type="ECO:0000313" key="2">
    <source>
        <dbReference type="EMBL" id="QCT42043.1"/>
    </source>
</evidence>